<evidence type="ECO:0000313" key="2">
    <source>
        <dbReference type="Proteomes" id="UP000451386"/>
    </source>
</evidence>
<name>A0A0H2Q1N5_BIFBI</name>
<proteinExistence type="predicted"/>
<accession>A0A0H2Q1N5</accession>
<dbReference type="EMBL" id="WDOP01000001">
    <property type="protein sequence ID" value="KAB7487592.1"/>
    <property type="molecule type" value="Genomic_DNA"/>
</dbReference>
<gene>
    <name evidence="1" type="ORF">GBA83_01680</name>
</gene>
<sequence>MNTTRNKLLNWYPIMAVLVLIVFVGGAWLWAYRTTPSASAITGELNAIPVNVTSEQLIRDGYIDLTKVGESSNVAVNEFLAEAKQQEAPVLKYINMEKGSLTAHVLWYNPYDSTPWAKAKDGSVVIYHNQTGRIRAWAWRNGEIVQNGERYSSKAVTVTKDGVNTMLLPWRPAAPDVVPEDDDGASSLALYSYRS</sequence>
<protein>
    <submittedName>
        <fullName evidence="1">Uncharacterized protein</fullName>
    </submittedName>
</protein>
<reference evidence="1 2" key="1">
    <citation type="journal article" date="2019" name="Nat. Med.">
        <title>A library of human gut bacterial isolates paired with longitudinal multiomics data enables mechanistic microbiome research.</title>
        <authorList>
            <person name="Poyet M."/>
            <person name="Groussin M."/>
            <person name="Gibbons S.M."/>
            <person name="Avila-Pacheco J."/>
            <person name="Jiang X."/>
            <person name="Kearney S.M."/>
            <person name="Perrotta A.R."/>
            <person name="Berdy B."/>
            <person name="Zhao S."/>
            <person name="Lieberman T.D."/>
            <person name="Swanson P.K."/>
            <person name="Smith M."/>
            <person name="Roesemann S."/>
            <person name="Alexander J.E."/>
            <person name="Rich S.A."/>
            <person name="Livny J."/>
            <person name="Vlamakis H."/>
            <person name="Clish C."/>
            <person name="Bullock K."/>
            <person name="Deik A."/>
            <person name="Scott J."/>
            <person name="Pierce K.A."/>
            <person name="Xavier R.J."/>
            <person name="Alm E.J."/>
        </authorList>
    </citation>
    <scope>NUCLEOTIDE SEQUENCE [LARGE SCALE GENOMIC DNA]</scope>
    <source>
        <strain evidence="1 2">BIOML-A13</strain>
    </source>
</reference>
<dbReference type="RefSeq" id="WP_047298887.1">
    <property type="nucleotide sequence ID" value="NZ_JADMYV010000001.1"/>
</dbReference>
<dbReference type="AlphaFoldDB" id="A0A0H2Q1N5"/>
<dbReference type="Proteomes" id="UP000451386">
    <property type="component" value="Unassembled WGS sequence"/>
</dbReference>
<comment type="caution">
    <text evidence="1">The sequence shown here is derived from an EMBL/GenBank/DDBJ whole genome shotgun (WGS) entry which is preliminary data.</text>
</comment>
<evidence type="ECO:0000313" key="1">
    <source>
        <dbReference type="EMBL" id="KAB7487592.1"/>
    </source>
</evidence>
<organism evidence="1 2">
    <name type="scientific">Bifidobacterium bifidum</name>
    <dbReference type="NCBI Taxonomy" id="1681"/>
    <lineage>
        <taxon>Bacteria</taxon>
        <taxon>Bacillati</taxon>
        <taxon>Actinomycetota</taxon>
        <taxon>Actinomycetes</taxon>
        <taxon>Bifidobacteriales</taxon>
        <taxon>Bifidobacteriaceae</taxon>
        <taxon>Bifidobacterium</taxon>
    </lineage>
</organism>